<evidence type="ECO:0000256" key="3">
    <source>
        <dbReference type="ARBA" id="ARBA00022603"/>
    </source>
</evidence>
<protein>
    <recommendedName>
        <fullName evidence="2">site-specific DNA-methyltransferase (adenine-specific)</fullName>
        <ecNumber evidence="2">2.1.1.72</ecNumber>
    </recommendedName>
</protein>
<dbReference type="EMBL" id="JAROCD010000011">
    <property type="protein sequence ID" value="MDN4603864.1"/>
    <property type="molecule type" value="Genomic_DNA"/>
</dbReference>
<keyword evidence="4" id="KW-0808">Transferase</keyword>
<keyword evidence="8" id="KW-1185">Reference proteome</keyword>
<evidence type="ECO:0000256" key="6">
    <source>
        <dbReference type="ARBA" id="ARBA00047942"/>
    </source>
</evidence>
<dbReference type="SUPFAM" id="SSF53335">
    <property type="entry name" value="S-adenosyl-L-methionine-dependent methyltransferases"/>
    <property type="match status" value="1"/>
</dbReference>
<organism evidence="7 8">
    <name type="scientific">Paenibacillus vandeheii</name>
    <dbReference type="NCBI Taxonomy" id="3035917"/>
    <lineage>
        <taxon>Bacteria</taxon>
        <taxon>Bacillati</taxon>
        <taxon>Bacillota</taxon>
        <taxon>Bacilli</taxon>
        <taxon>Bacillales</taxon>
        <taxon>Paenibacillaceae</taxon>
        <taxon>Paenibacillus</taxon>
    </lineage>
</organism>
<comment type="similarity">
    <text evidence="1">Belongs to the N(4)/N(6)-methyltransferase family.</text>
</comment>
<reference evidence="7" key="1">
    <citation type="submission" date="2023-03" db="EMBL/GenBank/DDBJ databases">
        <title>MT1 and MT2 Draft Genomes of Novel Species.</title>
        <authorList>
            <person name="Venkateswaran K."/>
        </authorList>
    </citation>
    <scope>NUCLEOTIDE SEQUENCE</scope>
    <source>
        <strain evidence="7">F6_3S_P_1C</strain>
    </source>
</reference>
<name>A0ABT8JFI1_9BACL</name>
<dbReference type="InterPro" id="IPR029063">
    <property type="entry name" value="SAM-dependent_MTases_sf"/>
</dbReference>
<dbReference type="InterPro" id="IPR012327">
    <property type="entry name" value="MeTrfase_D12"/>
</dbReference>
<dbReference type="Proteomes" id="UP001174205">
    <property type="component" value="Unassembled WGS sequence"/>
</dbReference>
<proteinExistence type="inferred from homology"/>
<dbReference type="PANTHER" id="PTHR30481:SF2">
    <property type="entry name" value="SITE-SPECIFIC DNA-METHYLTRANSFERASE (ADENINE-SPECIFIC)"/>
    <property type="match status" value="1"/>
</dbReference>
<gene>
    <name evidence="7" type="ORF">P5G61_21660</name>
</gene>
<sequence length="329" mass="37870">MSMELVCRFCGPLEDTLDDIDSSEEGFWCDYCDGFTYFNSSNEHRFTLLLEEKGQKEESTPRLAAPKIKFNKQLSCLRYPGGKSKMIPAIHSKIRETKSECLVGAYAGGASAEFALLEAGVVKRLVLNDVDFGIYALYWTIKHAPYDLIYRLQSSSSPSEKDYFNAQKIIKKDYPNCTTLDAAWYTLLVNRLAYSGIYKANPLGGRNGEAVKRLSRWNPDRLIQRIEKIHTLSDRITVLNEDALHVIEEYYWSLEGTTIFVDPPFVEKGNQLYRHFYKKNEHVALNVLLESLYQGMPGADIIVTYDDHPLIRDLYYLPTTENIRRYYSI</sequence>
<dbReference type="GO" id="GO:0008168">
    <property type="term" value="F:methyltransferase activity"/>
    <property type="evidence" value="ECO:0007669"/>
    <property type="project" value="UniProtKB-KW"/>
</dbReference>
<dbReference type="Pfam" id="PF02086">
    <property type="entry name" value="MethyltransfD12"/>
    <property type="match status" value="1"/>
</dbReference>
<dbReference type="GO" id="GO:0032259">
    <property type="term" value="P:methylation"/>
    <property type="evidence" value="ECO:0007669"/>
    <property type="project" value="UniProtKB-KW"/>
</dbReference>
<dbReference type="InterPro" id="IPR023095">
    <property type="entry name" value="Ade_MeTrfase_dom_2"/>
</dbReference>
<keyword evidence="5" id="KW-0949">S-adenosyl-L-methionine</keyword>
<dbReference type="EC" id="2.1.1.72" evidence="2"/>
<evidence type="ECO:0000256" key="4">
    <source>
        <dbReference type="ARBA" id="ARBA00022679"/>
    </source>
</evidence>
<dbReference type="PANTHER" id="PTHR30481">
    <property type="entry name" value="DNA ADENINE METHYLASE"/>
    <property type="match status" value="1"/>
</dbReference>
<evidence type="ECO:0000256" key="1">
    <source>
        <dbReference type="ARBA" id="ARBA00006594"/>
    </source>
</evidence>
<dbReference type="Gene3D" id="1.10.1020.10">
    <property type="entry name" value="Adenine-specific Methyltransferase, Domain 2"/>
    <property type="match status" value="1"/>
</dbReference>
<keyword evidence="3 7" id="KW-0489">Methyltransferase</keyword>
<evidence type="ECO:0000313" key="8">
    <source>
        <dbReference type="Proteomes" id="UP001174205"/>
    </source>
</evidence>
<evidence type="ECO:0000256" key="5">
    <source>
        <dbReference type="ARBA" id="ARBA00022691"/>
    </source>
</evidence>
<comment type="caution">
    <text evidence="7">The sequence shown here is derived from an EMBL/GenBank/DDBJ whole genome shotgun (WGS) entry which is preliminary data.</text>
</comment>
<comment type="catalytic activity">
    <reaction evidence="6">
        <text>a 2'-deoxyadenosine in DNA + S-adenosyl-L-methionine = an N(6)-methyl-2'-deoxyadenosine in DNA + S-adenosyl-L-homocysteine + H(+)</text>
        <dbReference type="Rhea" id="RHEA:15197"/>
        <dbReference type="Rhea" id="RHEA-COMP:12418"/>
        <dbReference type="Rhea" id="RHEA-COMP:12419"/>
        <dbReference type="ChEBI" id="CHEBI:15378"/>
        <dbReference type="ChEBI" id="CHEBI:57856"/>
        <dbReference type="ChEBI" id="CHEBI:59789"/>
        <dbReference type="ChEBI" id="CHEBI:90615"/>
        <dbReference type="ChEBI" id="CHEBI:90616"/>
        <dbReference type="EC" id="2.1.1.72"/>
    </reaction>
</comment>
<dbReference type="Gene3D" id="3.40.50.150">
    <property type="entry name" value="Vaccinia Virus protein VP39"/>
    <property type="match status" value="1"/>
</dbReference>
<evidence type="ECO:0000313" key="7">
    <source>
        <dbReference type="EMBL" id="MDN4603864.1"/>
    </source>
</evidence>
<evidence type="ECO:0000256" key="2">
    <source>
        <dbReference type="ARBA" id="ARBA00011900"/>
    </source>
</evidence>
<dbReference type="PRINTS" id="PR00505">
    <property type="entry name" value="D12N6MTFRASE"/>
</dbReference>
<accession>A0ABT8JFI1</accession>